<evidence type="ECO:0000256" key="2">
    <source>
        <dbReference type="ARBA" id="ARBA00023125"/>
    </source>
</evidence>
<evidence type="ECO:0000313" key="5">
    <source>
        <dbReference type="EMBL" id="MDR6294119.1"/>
    </source>
</evidence>
<reference evidence="5 6" key="1">
    <citation type="submission" date="2023-07" db="EMBL/GenBank/DDBJ databases">
        <title>Sorghum-associated microbial communities from plants grown in Nebraska, USA.</title>
        <authorList>
            <person name="Schachtman D."/>
        </authorList>
    </citation>
    <scope>NUCLEOTIDE SEQUENCE [LARGE SCALE GENOMIC DNA]</scope>
    <source>
        <strain evidence="5 6">584</strain>
    </source>
</reference>
<dbReference type="Gene3D" id="1.10.10.10">
    <property type="entry name" value="Winged helix-like DNA-binding domain superfamily/Winged helix DNA-binding domain"/>
    <property type="match status" value="1"/>
</dbReference>
<dbReference type="PROSITE" id="PS01117">
    <property type="entry name" value="HTH_MARR_1"/>
    <property type="match status" value="1"/>
</dbReference>
<name>A0ABU1K1G1_9PROT</name>
<gene>
    <name evidence="5" type="ORF">E9232_006673</name>
</gene>
<protein>
    <submittedName>
        <fullName evidence="5">DNA-binding MarR family transcriptional regulator</fullName>
    </submittedName>
</protein>
<dbReference type="Proteomes" id="UP001262410">
    <property type="component" value="Unassembled WGS sequence"/>
</dbReference>
<sequence>MDNTRGSSVSVATKGKLRLAVLYGRRPSDLDLMRSENQAFADLFEMPIAGEFMPQIRSVDPDLVVIHLGSAPDPADAAFARGILAALRGGRRKLIVLGDRDLLTDAELNIDLIGHSFYDCRIGGETIRRLIRRTIAVLAGFRRKVGRIDSTLNRMTDLSQEILVQHADMLALHREEMADGIHQAGRADAVVTGSAVAVIDVSLDIVKSLGEALGDEFMSVDYFQILMFLHRSTLIGRRGVPVGELCGLIEAPYSTTVRRIDELAKKDYVRKAVDPADKRRINVEITSRSSGIVDLFIGRFKASIGGLLEAVGAPQIGR</sequence>
<dbReference type="InterPro" id="IPR036390">
    <property type="entry name" value="WH_DNA-bd_sf"/>
</dbReference>
<feature type="domain" description="HTH marR-type" evidence="4">
    <location>
        <begin position="211"/>
        <end position="316"/>
    </location>
</feature>
<dbReference type="EMBL" id="JAVDPW010000016">
    <property type="protein sequence ID" value="MDR6294119.1"/>
    <property type="molecule type" value="Genomic_DNA"/>
</dbReference>
<comment type="caution">
    <text evidence="5">The sequence shown here is derived from an EMBL/GenBank/DDBJ whole genome shotgun (WGS) entry which is preliminary data.</text>
</comment>
<organism evidence="5 6">
    <name type="scientific">Inquilinus ginsengisoli</name>
    <dbReference type="NCBI Taxonomy" id="363840"/>
    <lineage>
        <taxon>Bacteria</taxon>
        <taxon>Pseudomonadati</taxon>
        <taxon>Pseudomonadota</taxon>
        <taxon>Alphaproteobacteria</taxon>
        <taxon>Rhodospirillales</taxon>
        <taxon>Rhodospirillaceae</taxon>
        <taxon>Inquilinus</taxon>
    </lineage>
</organism>
<dbReference type="InterPro" id="IPR000835">
    <property type="entry name" value="HTH_MarR-typ"/>
</dbReference>
<keyword evidence="3" id="KW-0804">Transcription</keyword>
<evidence type="ECO:0000256" key="1">
    <source>
        <dbReference type="ARBA" id="ARBA00023015"/>
    </source>
</evidence>
<evidence type="ECO:0000256" key="3">
    <source>
        <dbReference type="ARBA" id="ARBA00023163"/>
    </source>
</evidence>
<dbReference type="SUPFAM" id="SSF46785">
    <property type="entry name" value="Winged helix' DNA-binding domain"/>
    <property type="match status" value="1"/>
</dbReference>
<keyword evidence="6" id="KW-1185">Reference proteome</keyword>
<dbReference type="InterPro" id="IPR036388">
    <property type="entry name" value="WH-like_DNA-bd_sf"/>
</dbReference>
<accession>A0ABU1K1G1</accession>
<evidence type="ECO:0000313" key="6">
    <source>
        <dbReference type="Proteomes" id="UP001262410"/>
    </source>
</evidence>
<proteinExistence type="predicted"/>
<keyword evidence="1" id="KW-0805">Transcription regulation</keyword>
<dbReference type="GO" id="GO:0003677">
    <property type="term" value="F:DNA binding"/>
    <property type="evidence" value="ECO:0007669"/>
    <property type="project" value="UniProtKB-KW"/>
</dbReference>
<dbReference type="InterPro" id="IPR023187">
    <property type="entry name" value="Tscrpt_reg_MarR-type_CS"/>
</dbReference>
<keyword evidence="2 5" id="KW-0238">DNA-binding</keyword>
<dbReference type="RefSeq" id="WP_309801539.1">
    <property type="nucleotide sequence ID" value="NZ_JAVDPW010000016.1"/>
</dbReference>
<dbReference type="SMART" id="SM00347">
    <property type="entry name" value="HTH_MARR"/>
    <property type="match status" value="1"/>
</dbReference>
<evidence type="ECO:0000259" key="4">
    <source>
        <dbReference type="SMART" id="SM00347"/>
    </source>
</evidence>